<protein>
    <submittedName>
        <fullName evidence="1">Uncharacterized protein</fullName>
    </submittedName>
</protein>
<sequence>MQYFDKQYGSLLFRGDLNSDTPQSCYSEVCYGFKSHTALSWMPIKEFSNPSFCPKWLLQNKAQKTVRKAIKGGKKEKKNPIHMYVILITYLIEPTLGSRGYEAYLISFSNTKECL</sequence>
<reference evidence="1" key="2">
    <citation type="submission" date="2017-11" db="EMBL/GenBank/DDBJ databases">
        <title>Coralsnake Venomics: Analyses of Venom Gland Transcriptomes and Proteomes of Six Brazilian Taxa.</title>
        <authorList>
            <person name="Aird S.D."/>
            <person name="Jorge da Silva N."/>
            <person name="Qiu L."/>
            <person name="Villar-Briones A."/>
            <person name="Aparecida-Saddi V."/>
            <person name="Campos-Telles M.P."/>
            <person name="Grau M."/>
            <person name="Mikheyev A.S."/>
        </authorList>
    </citation>
    <scope>NUCLEOTIDE SEQUENCE</scope>
    <source>
        <tissue evidence="1">Venom_gland</tissue>
    </source>
</reference>
<evidence type="ECO:0000313" key="1">
    <source>
        <dbReference type="EMBL" id="LAB03824.1"/>
    </source>
</evidence>
<accession>A0A2D4K595</accession>
<dbReference type="EMBL" id="IACL01027945">
    <property type="protein sequence ID" value="LAB03822.1"/>
    <property type="molecule type" value="Transcribed_RNA"/>
</dbReference>
<dbReference type="AlphaFoldDB" id="A0A2D4K595"/>
<organism evidence="1">
    <name type="scientific">Micrurus paraensis</name>
    <dbReference type="NCBI Taxonomy" id="1970185"/>
    <lineage>
        <taxon>Eukaryota</taxon>
        <taxon>Metazoa</taxon>
        <taxon>Chordata</taxon>
        <taxon>Craniata</taxon>
        <taxon>Vertebrata</taxon>
        <taxon>Euteleostomi</taxon>
        <taxon>Lepidosauria</taxon>
        <taxon>Squamata</taxon>
        <taxon>Bifurcata</taxon>
        <taxon>Unidentata</taxon>
        <taxon>Episquamata</taxon>
        <taxon>Toxicofera</taxon>
        <taxon>Serpentes</taxon>
        <taxon>Colubroidea</taxon>
        <taxon>Elapidae</taxon>
        <taxon>Elapinae</taxon>
        <taxon>Micrurus</taxon>
    </lineage>
</organism>
<dbReference type="EMBL" id="IACL01027946">
    <property type="protein sequence ID" value="LAB03824.1"/>
    <property type="molecule type" value="Transcribed_RNA"/>
</dbReference>
<name>A0A2D4K595_9SAUR</name>
<reference evidence="1" key="1">
    <citation type="submission" date="2017-07" db="EMBL/GenBank/DDBJ databases">
        <authorList>
            <person name="Mikheyev A."/>
            <person name="Grau M."/>
        </authorList>
    </citation>
    <scope>NUCLEOTIDE SEQUENCE</scope>
    <source>
        <tissue evidence="1">Venom_gland</tissue>
    </source>
</reference>
<proteinExistence type="predicted"/>